<comment type="caution">
    <text evidence="2">The sequence shown here is derived from an EMBL/GenBank/DDBJ whole genome shotgun (WGS) entry which is preliminary data.</text>
</comment>
<feature type="region of interest" description="Disordered" evidence="1">
    <location>
        <begin position="486"/>
        <end position="509"/>
    </location>
</feature>
<feature type="region of interest" description="Disordered" evidence="1">
    <location>
        <begin position="388"/>
        <end position="407"/>
    </location>
</feature>
<gene>
    <name evidence="2" type="ORF">BLNAU_2636</name>
</gene>
<proteinExistence type="predicted"/>
<evidence type="ECO:0000256" key="1">
    <source>
        <dbReference type="SAM" id="MobiDB-lite"/>
    </source>
</evidence>
<protein>
    <submittedName>
        <fullName evidence="2">Uncharacterized protein</fullName>
    </submittedName>
</protein>
<dbReference type="Proteomes" id="UP001281761">
    <property type="component" value="Unassembled WGS sequence"/>
</dbReference>
<dbReference type="EMBL" id="JARBJD010000011">
    <property type="protein sequence ID" value="KAK2962393.1"/>
    <property type="molecule type" value="Genomic_DNA"/>
</dbReference>
<accession>A0ABQ9YFB6</accession>
<reference evidence="2 3" key="1">
    <citation type="journal article" date="2022" name="bioRxiv">
        <title>Genomics of Preaxostyla Flagellates Illuminates Evolutionary Transitions and the Path Towards Mitochondrial Loss.</title>
        <authorList>
            <person name="Novak L.V.F."/>
            <person name="Treitli S.C."/>
            <person name="Pyrih J."/>
            <person name="Halakuc P."/>
            <person name="Pipaliya S.V."/>
            <person name="Vacek V."/>
            <person name="Brzon O."/>
            <person name="Soukal P."/>
            <person name="Eme L."/>
            <person name="Dacks J.B."/>
            <person name="Karnkowska A."/>
            <person name="Elias M."/>
            <person name="Hampl V."/>
        </authorList>
    </citation>
    <scope>NUCLEOTIDE SEQUENCE [LARGE SCALE GENOMIC DNA]</scope>
    <source>
        <strain evidence="2">NAU3</strain>
        <tissue evidence="2">Gut</tissue>
    </source>
</reference>
<name>A0ABQ9YFB6_9EUKA</name>
<evidence type="ECO:0000313" key="3">
    <source>
        <dbReference type="Proteomes" id="UP001281761"/>
    </source>
</evidence>
<keyword evidence="3" id="KW-1185">Reference proteome</keyword>
<evidence type="ECO:0000313" key="2">
    <source>
        <dbReference type="EMBL" id="KAK2962393.1"/>
    </source>
</evidence>
<sequence>MIFDFTDPVHFPPGDHHCPLPSRHPGRIIPPRNSDSKEYKEPLRVSDVHTAGYDVTFVMNSATGEIIFLYVDWQKLVTLLNPIRPQDMVALIHIAVVHNHDLDFARNLLLHCALGNPSLLTAAVIHEILISVPFSALLTKSSTTLKDIRSVMMSTISYIPELPQIAQAVEEGVLRTFGMAGGGRQQVSTNFGLKLLLDAMLAGSEQVLLKENEPFVLTPSLLLSPFLQKYNTKNMIFDFSLMYKGDLYVERELDLTEKERDRARRRRIRMYRSQLIQVVSEQGRNTKLFRDELDEVLPLPASPCTLIPKGVVSQSETATFVTTILFLMSKFSTPYTTHPFRVIKAVNQNTFSLLSDYSRLLTSGPLNAQSLSRLQRIAITGKAREQSNAEHCNTGYLSPSPPSHPGEDARRRLHIHLHPTQASNFAQNDVRRGRGLTQRGFDGLVCRERRAYFRGAMDPVAYAKQLAISRHDTEVNVSSFIPIVQKQSPAEPNHQPSLKSSHNQANKDD</sequence>
<organism evidence="2 3">
    <name type="scientific">Blattamonas nauphoetae</name>
    <dbReference type="NCBI Taxonomy" id="2049346"/>
    <lineage>
        <taxon>Eukaryota</taxon>
        <taxon>Metamonada</taxon>
        <taxon>Preaxostyla</taxon>
        <taxon>Oxymonadida</taxon>
        <taxon>Blattamonas</taxon>
    </lineage>
</organism>